<protein>
    <submittedName>
        <fullName evidence="2 3">Uncharacterized protein</fullName>
    </submittedName>
</protein>
<reference evidence="2 4" key="1">
    <citation type="journal article" date="2014" name="BMC Genomics">
        <title>Genome sequence of Anopheles sinensis provides insight into genetics basis of mosquito competence for malaria parasites.</title>
        <authorList>
            <person name="Zhou D."/>
            <person name="Zhang D."/>
            <person name="Ding G."/>
            <person name="Shi L."/>
            <person name="Hou Q."/>
            <person name="Ye Y."/>
            <person name="Xu Y."/>
            <person name="Zhou H."/>
            <person name="Xiong C."/>
            <person name="Li S."/>
            <person name="Yu J."/>
            <person name="Hong S."/>
            <person name="Yu X."/>
            <person name="Zou P."/>
            <person name="Chen C."/>
            <person name="Chang X."/>
            <person name="Wang W."/>
            <person name="Lv Y."/>
            <person name="Sun Y."/>
            <person name="Ma L."/>
            <person name="Shen B."/>
            <person name="Zhu C."/>
        </authorList>
    </citation>
    <scope>NUCLEOTIDE SEQUENCE [LARGE SCALE GENOMIC DNA]</scope>
</reference>
<dbReference type="EMBL" id="ATLV01021272">
    <property type="status" value="NOT_ANNOTATED_CDS"/>
    <property type="molecule type" value="Genomic_DNA"/>
</dbReference>
<dbReference type="AlphaFoldDB" id="A0A084W7Q2"/>
<feature type="region of interest" description="Disordered" evidence="1">
    <location>
        <begin position="1"/>
        <end position="20"/>
    </location>
</feature>
<dbReference type="EMBL" id="KE525315">
    <property type="protein sequence ID" value="KFB46246.1"/>
    <property type="molecule type" value="Genomic_DNA"/>
</dbReference>
<evidence type="ECO:0000313" key="2">
    <source>
        <dbReference type="EMBL" id="KFB46246.1"/>
    </source>
</evidence>
<organism evidence="2">
    <name type="scientific">Anopheles sinensis</name>
    <name type="common">Mosquito</name>
    <dbReference type="NCBI Taxonomy" id="74873"/>
    <lineage>
        <taxon>Eukaryota</taxon>
        <taxon>Metazoa</taxon>
        <taxon>Ecdysozoa</taxon>
        <taxon>Arthropoda</taxon>
        <taxon>Hexapoda</taxon>
        <taxon>Insecta</taxon>
        <taxon>Pterygota</taxon>
        <taxon>Neoptera</taxon>
        <taxon>Endopterygota</taxon>
        <taxon>Diptera</taxon>
        <taxon>Nematocera</taxon>
        <taxon>Culicoidea</taxon>
        <taxon>Culicidae</taxon>
        <taxon>Anophelinae</taxon>
        <taxon>Anopheles</taxon>
    </lineage>
</organism>
<evidence type="ECO:0000313" key="4">
    <source>
        <dbReference type="Proteomes" id="UP000030765"/>
    </source>
</evidence>
<gene>
    <name evidence="2" type="ORF">ZHAS_00014134</name>
</gene>
<dbReference type="EnsemblMetazoa" id="ASIC014134-RA">
    <property type="protein sequence ID" value="ASIC014134-PA"/>
    <property type="gene ID" value="ASIC014134"/>
</dbReference>
<proteinExistence type="predicted"/>
<keyword evidence="4" id="KW-1185">Reference proteome</keyword>
<name>A0A084W7Q2_ANOSI</name>
<sequence>MPFFSPKGGEGAKGSAKGRTSDALRHCQHFPIPTPPWVEEKFCPPTRQAKGQKWICTLFPSRRQLFVLHSPTVAHTDVPPAVMALGHTILLSVAVAKCHSDTGQPEVATPFILNPLTPLFVVPRIATSRRSMTKHHHHHHHWPEVAIMQCTNVFHFIYE</sequence>
<evidence type="ECO:0000256" key="1">
    <source>
        <dbReference type="SAM" id="MobiDB-lite"/>
    </source>
</evidence>
<dbReference type="VEuPathDB" id="VectorBase:ASIC014134"/>
<dbReference type="Proteomes" id="UP000030765">
    <property type="component" value="Unassembled WGS sequence"/>
</dbReference>
<accession>A0A084W7Q2</accession>
<reference evidence="3" key="2">
    <citation type="submission" date="2020-05" db="UniProtKB">
        <authorList>
            <consortium name="EnsemblMetazoa"/>
        </authorList>
    </citation>
    <scope>IDENTIFICATION</scope>
</reference>
<evidence type="ECO:0000313" key="3">
    <source>
        <dbReference type="EnsemblMetazoa" id="ASIC014134-PA"/>
    </source>
</evidence>